<dbReference type="PROSITE" id="PS00122">
    <property type="entry name" value="CARBOXYLESTERASE_B_1"/>
    <property type="match status" value="1"/>
</dbReference>
<dbReference type="Pfam" id="PF00135">
    <property type="entry name" value="COesterase"/>
    <property type="match status" value="2"/>
</dbReference>
<sequence>MVVEAARPEPVVTTVHGAVRGERRGETFAFKGIPYAAPPVGPLRFRAPVEPESWHGVRDATEFGPIAPQPIQSYLGSHPRPMSEDCLSVNVFTPELGGAGLPVMVWVHGGAYHLGSSADPMYDGSRLAERGVVVVTFNHRIGPLGYIDLSSFSRGDEVFESNVGQRDQLAVLAWVRDNIRGFGGDADRVTLFGESSGAGAVTTMLATPSAGGLLHAAIAQSSPVGSVYTQQTARRAAERFLQRLDVAPDQVHRLRRLPVGALVEACTQLIAETSTIEPGTIPVAPVVDGDLVPEYPLTAIARGDALRIPLVIGSNRDEAMLFRLLRSPIVPNSSTAVQLMVERLGTPEALAVPSGYRGYPRLRSALRLSTDAAFRMPSVWAASGHSRFAPTWLYEFDFAPPLLRATGIGAVHGAELPHVFGTPVPRLLSLGAESSGRRLTERVQSRWTTFASIGDPNPAGLDPYWPRYDPERRLTYVFGARDRVVADPHGDVRRAWGESIIAFR</sequence>
<dbReference type="InterPro" id="IPR002018">
    <property type="entry name" value="CarbesteraseB"/>
</dbReference>
<feature type="active site" description="Charge relay system" evidence="3">
    <location>
        <position position="412"/>
    </location>
</feature>
<evidence type="ECO:0000313" key="7">
    <source>
        <dbReference type="Proteomes" id="UP000320216"/>
    </source>
</evidence>
<reference evidence="6 7" key="1">
    <citation type="submission" date="2019-07" db="EMBL/GenBank/DDBJ databases">
        <title>Full genome sequence of Humibacter sp. WJ7-1.</title>
        <authorList>
            <person name="Im W.-T."/>
        </authorList>
    </citation>
    <scope>NUCLEOTIDE SEQUENCE [LARGE SCALE GENOMIC DNA]</scope>
    <source>
        <strain evidence="6 7">WJ7-1</strain>
    </source>
</reference>
<keyword evidence="7" id="KW-1185">Reference proteome</keyword>
<dbReference type="PRINTS" id="PR00878">
    <property type="entry name" value="CHOLNESTRASE"/>
</dbReference>
<evidence type="ECO:0000256" key="3">
    <source>
        <dbReference type="PIRSR" id="PIRSR600997-1"/>
    </source>
</evidence>
<dbReference type="InterPro" id="IPR029058">
    <property type="entry name" value="AB_hydrolase_fold"/>
</dbReference>
<accession>A0A5B8M854</accession>
<feature type="domain" description="Carboxylesterase type B" evidence="5">
    <location>
        <begin position="363"/>
        <end position="475"/>
    </location>
</feature>
<dbReference type="Gene3D" id="3.40.50.1820">
    <property type="entry name" value="alpha/beta hydrolase"/>
    <property type="match status" value="1"/>
</dbReference>
<evidence type="ECO:0000259" key="5">
    <source>
        <dbReference type="Pfam" id="PF00135"/>
    </source>
</evidence>
<dbReference type="InterPro" id="IPR000997">
    <property type="entry name" value="Cholinesterase"/>
</dbReference>
<dbReference type="OrthoDB" id="3199405at2"/>
<gene>
    <name evidence="6" type="ORF">FPZ11_00485</name>
</gene>
<evidence type="ECO:0000256" key="2">
    <source>
        <dbReference type="ARBA" id="ARBA00022801"/>
    </source>
</evidence>
<dbReference type="PANTHER" id="PTHR11559">
    <property type="entry name" value="CARBOXYLESTERASE"/>
    <property type="match status" value="1"/>
</dbReference>
<comment type="similarity">
    <text evidence="1 4">Belongs to the type-B carboxylesterase/lipase family.</text>
</comment>
<dbReference type="InterPro" id="IPR050309">
    <property type="entry name" value="Type-B_Carboxylest/Lipase"/>
</dbReference>
<organism evidence="6 7">
    <name type="scientific">Humibacter ginsenosidimutans</name>
    <dbReference type="NCBI Taxonomy" id="2599293"/>
    <lineage>
        <taxon>Bacteria</taxon>
        <taxon>Bacillati</taxon>
        <taxon>Actinomycetota</taxon>
        <taxon>Actinomycetes</taxon>
        <taxon>Micrococcales</taxon>
        <taxon>Microbacteriaceae</taxon>
        <taxon>Humibacter</taxon>
    </lineage>
</organism>
<dbReference type="GO" id="GO:0004104">
    <property type="term" value="F:cholinesterase activity"/>
    <property type="evidence" value="ECO:0007669"/>
    <property type="project" value="InterPro"/>
</dbReference>
<name>A0A5B8M854_9MICO</name>
<evidence type="ECO:0000256" key="1">
    <source>
        <dbReference type="ARBA" id="ARBA00005964"/>
    </source>
</evidence>
<dbReference type="SUPFAM" id="SSF53474">
    <property type="entry name" value="alpha/beta-Hydrolases"/>
    <property type="match status" value="1"/>
</dbReference>
<feature type="domain" description="Carboxylesterase type B" evidence="5">
    <location>
        <begin position="9"/>
        <end position="324"/>
    </location>
</feature>
<dbReference type="EMBL" id="CP042305">
    <property type="protein sequence ID" value="QDZ16586.1"/>
    <property type="molecule type" value="Genomic_DNA"/>
</dbReference>
<dbReference type="InterPro" id="IPR019826">
    <property type="entry name" value="Carboxylesterase_B_AS"/>
</dbReference>
<protein>
    <recommendedName>
        <fullName evidence="4">Carboxylic ester hydrolase</fullName>
        <ecNumber evidence="4">3.1.1.-</ecNumber>
    </recommendedName>
</protein>
<dbReference type="Proteomes" id="UP000320216">
    <property type="component" value="Chromosome"/>
</dbReference>
<evidence type="ECO:0000256" key="4">
    <source>
        <dbReference type="RuleBase" id="RU361235"/>
    </source>
</evidence>
<evidence type="ECO:0000313" key="6">
    <source>
        <dbReference type="EMBL" id="QDZ16586.1"/>
    </source>
</evidence>
<dbReference type="KEGG" id="huw:FPZ11_00485"/>
<keyword evidence="2 4" id="KW-0378">Hydrolase</keyword>
<proteinExistence type="inferred from homology"/>
<dbReference type="EC" id="3.1.1.-" evidence="4"/>
<dbReference type="AlphaFoldDB" id="A0A5B8M854"/>
<feature type="active site" description="Acyl-ester intermediate" evidence="3">
    <location>
        <position position="195"/>
    </location>
</feature>
<feature type="active site" description="Charge relay system" evidence="3">
    <location>
        <position position="318"/>
    </location>
</feature>